<protein>
    <submittedName>
        <fullName evidence="2">Uncharacterized protein</fullName>
    </submittedName>
</protein>
<gene>
    <name evidence="2" type="ORF">BO71DRAFT_292063</name>
</gene>
<sequence length="59" mass="6409">LQAEPSAGQSGCPSVVGYEFIRSINWPWLDSGDADGERNEEGKAAMRGNGATERQREAR</sequence>
<accession>A0A319D9X8</accession>
<dbReference type="VEuPathDB" id="FungiDB:BO71DRAFT_292063"/>
<dbReference type="AlphaFoldDB" id="A0A319D9X8"/>
<dbReference type="OrthoDB" id="10460488at2759"/>
<name>A0A319D9X8_9EURO</name>
<feature type="non-terminal residue" evidence="2">
    <location>
        <position position="1"/>
    </location>
</feature>
<keyword evidence="3" id="KW-1185">Reference proteome</keyword>
<reference evidence="2 3" key="1">
    <citation type="submission" date="2018-02" db="EMBL/GenBank/DDBJ databases">
        <title>The genomes of Aspergillus section Nigri reveals drivers in fungal speciation.</title>
        <authorList>
            <consortium name="DOE Joint Genome Institute"/>
            <person name="Vesth T.C."/>
            <person name="Nybo J."/>
            <person name="Theobald S."/>
            <person name="Brandl J."/>
            <person name="Frisvad J.C."/>
            <person name="Nielsen K.F."/>
            <person name="Lyhne E.K."/>
            <person name="Kogle M.E."/>
            <person name="Kuo A."/>
            <person name="Riley R."/>
            <person name="Clum A."/>
            <person name="Nolan M."/>
            <person name="Lipzen A."/>
            <person name="Salamov A."/>
            <person name="Henrissat B."/>
            <person name="Wiebenga A."/>
            <person name="De vries R.P."/>
            <person name="Grigoriev I.V."/>
            <person name="Mortensen U.H."/>
            <person name="Andersen M.R."/>
            <person name="Baker S.E."/>
        </authorList>
    </citation>
    <scope>NUCLEOTIDE SEQUENCE [LARGE SCALE GENOMIC DNA]</scope>
    <source>
        <strain evidence="2 3">CBS 707.79</strain>
    </source>
</reference>
<feature type="non-terminal residue" evidence="2">
    <location>
        <position position="59"/>
    </location>
</feature>
<evidence type="ECO:0000313" key="3">
    <source>
        <dbReference type="Proteomes" id="UP000247810"/>
    </source>
</evidence>
<dbReference type="Proteomes" id="UP000247810">
    <property type="component" value="Unassembled WGS sequence"/>
</dbReference>
<evidence type="ECO:0000256" key="1">
    <source>
        <dbReference type="SAM" id="MobiDB-lite"/>
    </source>
</evidence>
<feature type="compositionally biased region" description="Basic and acidic residues" evidence="1">
    <location>
        <begin position="35"/>
        <end position="44"/>
    </location>
</feature>
<organism evidence="2 3">
    <name type="scientific">Aspergillus ellipticus CBS 707.79</name>
    <dbReference type="NCBI Taxonomy" id="1448320"/>
    <lineage>
        <taxon>Eukaryota</taxon>
        <taxon>Fungi</taxon>
        <taxon>Dikarya</taxon>
        <taxon>Ascomycota</taxon>
        <taxon>Pezizomycotina</taxon>
        <taxon>Eurotiomycetes</taxon>
        <taxon>Eurotiomycetidae</taxon>
        <taxon>Eurotiales</taxon>
        <taxon>Aspergillaceae</taxon>
        <taxon>Aspergillus</taxon>
        <taxon>Aspergillus subgen. Circumdati</taxon>
    </lineage>
</organism>
<proteinExistence type="predicted"/>
<evidence type="ECO:0000313" key="2">
    <source>
        <dbReference type="EMBL" id="PYH93934.1"/>
    </source>
</evidence>
<feature type="region of interest" description="Disordered" evidence="1">
    <location>
        <begin position="28"/>
        <end position="59"/>
    </location>
</feature>
<dbReference type="EMBL" id="KZ825882">
    <property type="protein sequence ID" value="PYH93934.1"/>
    <property type="molecule type" value="Genomic_DNA"/>
</dbReference>